<protein>
    <recommendedName>
        <fullName evidence="4">Outer membrane protein beta-barrel domain-containing protein</fullName>
    </recommendedName>
</protein>
<evidence type="ECO:0008006" key="4">
    <source>
        <dbReference type="Google" id="ProtNLM"/>
    </source>
</evidence>
<accession>A0ABP9ZYE4</accession>
<keyword evidence="3" id="KW-1185">Reference proteome</keyword>
<dbReference type="RefSeq" id="WP_353294118.1">
    <property type="nucleotide sequence ID" value="NZ_BAABWH010000003.1"/>
</dbReference>
<evidence type="ECO:0000313" key="3">
    <source>
        <dbReference type="Proteomes" id="UP001481413"/>
    </source>
</evidence>
<organism evidence="2 3">
    <name type="scientific">Thalassolituus maritimus</name>
    <dbReference type="NCBI Taxonomy" id="484498"/>
    <lineage>
        <taxon>Bacteria</taxon>
        <taxon>Pseudomonadati</taxon>
        <taxon>Pseudomonadota</taxon>
        <taxon>Gammaproteobacteria</taxon>
        <taxon>Oceanospirillales</taxon>
        <taxon>Oceanospirillaceae</taxon>
        <taxon>Thalassolituus</taxon>
    </lineage>
</organism>
<comment type="caution">
    <text evidence="2">The sequence shown here is derived from an EMBL/GenBank/DDBJ whole genome shotgun (WGS) entry which is preliminary data.</text>
</comment>
<sequence length="184" mass="20873">MRRFSFLLALSALSLSALSVSAWAEPTNFRVGAGLLKYDVHPAPDYMPDFRQSGVTLFAEFPQDNYHGSRFLLYSLDEDDTSLWGYETQVMIGYGLAQPGFRIHTGPAWHREVIDVRRDGKADPQIFNGWGWQLGTGYQIEAITIEVAATYRDTRDYRMENKIATGRNTPPAPILSNLLISYRF</sequence>
<feature type="chain" id="PRO_5047517132" description="Outer membrane protein beta-barrel domain-containing protein" evidence="1">
    <location>
        <begin position="25"/>
        <end position="184"/>
    </location>
</feature>
<dbReference type="Proteomes" id="UP001481413">
    <property type="component" value="Unassembled WGS sequence"/>
</dbReference>
<gene>
    <name evidence="2" type="ORF">NBRC116585_12940</name>
</gene>
<evidence type="ECO:0000313" key="2">
    <source>
        <dbReference type="EMBL" id="GAA6145176.1"/>
    </source>
</evidence>
<evidence type="ECO:0000256" key="1">
    <source>
        <dbReference type="SAM" id="SignalP"/>
    </source>
</evidence>
<keyword evidence="1" id="KW-0732">Signal</keyword>
<feature type="signal peptide" evidence="1">
    <location>
        <begin position="1"/>
        <end position="24"/>
    </location>
</feature>
<proteinExistence type="predicted"/>
<dbReference type="EMBL" id="BAABWH010000003">
    <property type="protein sequence ID" value="GAA6145176.1"/>
    <property type="molecule type" value="Genomic_DNA"/>
</dbReference>
<name>A0ABP9ZYE4_9GAMM</name>
<reference evidence="2 3" key="1">
    <citation type="submission" date="2024-04" db="EMBL/GenBank/DDBJ databases">
        <title>Draft genome sequence of Thalassolituus maritimus NBRC 116585.</title>
        <authorList>
            <person name="Miyakawa T."/>
            <person name="Kusuya Y."/>
            <person name="Miura T."/>
        </authorList>
    </citation>
    <scope>NUCLEOTIDE SEQUENCE [LARGE SCALE GENOMIC DNA]</scope>
    <source>
        <strain evidence="2 3">5NW40-0001</strain>
    </source>
</reference>